<dbReference type="Pfam" id="PF12867">
    <property type="entry name" value="DinB_2"/>
    <property type="match status" value="1"/>
</dbReference>
<dbReference type="EMBL" id="JAFBFH010000008">
    <property type="protein sequence ID" value="MBM7714558.1"/>
    <property type="molecule type" value="Genomic_DNA"/>
</dbReference>
<dbReference type="InterPro" id="IPR034660">
    <property type="entry name" value="DinB/YfiT-like"/>
</dbReference>
<keyword evidence="3" id="KW-1185">Reference proteome</keyword>
<name>A0ABS2R4I4_9BACI</name>
<dbReference type="Proteomes" id="UP000823485">
    <property type="component" value="Unassembled WGS sequence"/>
</dbReference>
<protein>
    <submittedName>
        <fullName evidence="2">Damage-inducible protein DinB</fullName>
    </submittedName>
</protein>
<dbReference type="RefSeq" id="WP_077112477.1">
    <property type="nucleotide sequence ID" value="NZ_JAFBFH010000008.1"/>
</dbReference>
<sequence length="151" mass="17491">MESLNMFQYSRAAFLIALRNTPDDKWDEQPPMFSNTIRWNAGHVYITAEDYLSKADHDYEIVHPEWYDLFIDGSSPADWGSEIPSVEDLLTAIEEQGERILSYFNSKLQNTADETVNIRYLKLDTVDAALQFVTWHEGIHLGIIISMQKLF</sequence>
<evidence type="ECO:0000259" key="1">
    <source>
        <dbReference type="Pfam" id="PF12867"/>
    </source>
</evidence>
<reference evidence="2 3" key="1">
    <citation type="submission" date="2021-01" db="EMBL/GenBank/DDBJ databases">
        <title>Genomic Encyclopedia of Type Strains, Phase IV (KMG-IV): sequencing the most valuable type-strain genomes for metagenomic binning, comparative biology and taxonomic classification.</title>
        <authorList>
            <person name="Goeker M."/>
        </authorList>
    </citation>
    <scope>NUCLEOTIDE SEQUENCE [LARGE SCALE GENOMIC DNA]</scope>
    <source>
        <strain evidence="2 3">DSM 105453</strain>
    </source>
</reference>
<evidence type="ECO:0000313" key="3">
    <source>
        <dbReference type="Proteomes" id="UP000823485"/>
    </source>
</evidence>
<dbReference type="SUPFAM" id="SSF109854">
    <property type="entry name" value="DinB/YfiT-like putative metalloenzymes"/>
    <property type="match status" value="1"/>
</dbReference>
<gene>
    <name evidence="2" type="ORF">JOC94_001530</name>
</gene>
<organism evidence="2 3">
    <name type="scientific">Siminovitchia thermophila</name>
    <dbReference type="NCBI Taxonomy" id="1245522"/>
    <lineage>
        <taxon>Bacteria</taxon>
        <taxon>Bacillati</taxon>
        <taxon>Bacillota</taxon>
        <taxon>Bacilli</taxon>
        <taxon>Bacillales</taxon>
        <taxon>Bacillaceae</taxon>
        <taxon>Siminovitchia</taxon>
    </lineage>
</organism>
<comment type="caution">
    <text evidence="2">The sequence shown here is derived from an EMBL/GenBank/DDBJ whole genome shotgun (WGS) entry which is preliminary data.</text>
</comment>
<evidence type="ECO:0000313" key="2">
    <source>
        <dbReference type="EMBL" id="MBM7714558.1"/>
    </source>
</evidence>
<proteinExistence type="predicted"/>
<feature type="domain" description="DinB-like" evidence="1">
    <location>
        <begin position="7"/>
        <end position="144"/>
    </location>
</feature>
<dbReference type="InterPro" id="IPR024775">
    <property type="entry name" value="DinB-like"/>
</dbReference>
<accession>A0ABS2R4I4</accession>
<dbReference type="Gene3D" id="1.20.120.450">
    <property type="entry name" value="dinb family like domain"/>
    <property type="match status" value="1"/>
</dbReference>